<keyword evidence="7" id="KW-0436">Ligase</keyword>
<accession>A0A3D9L7T3</accession>
<evidence type="ECO:0000256" key="2">
    <source>
        <dbReference type="ARBA" id="ARBA00022692"/>
    </source>
</evidence>
<dbReference type="Proteomes" id="UP000256727">
    <property type="component" value="Unassembled WGS sequence"/>
</dbReference>
<protein>
    <submittedName>
        <fullName evidence="7">O-antigen ligase</fullName>
    </submittedName>
</protein>
<feature type="domain" description="O-antigen ligase-related" evidence="6">
    <location>
        <begin position="238"/>
        <end position="366"/>
    </location>
</feature>
<feature type="transmembrane region" description="Helical" evidence="5">
    <location>
        <begin position="117"/>
        <end position="136"/>
    </location>
</feature>
<dbReference type="Pfam" id="PF04932">
    <property type="entry name" value="Wzy_C"/>
    <property type="match status" value="1"/>
</dbReference>
<evidence type="ECO:0000256" key="5">
    <source>
        <dbReference type="SAM" id="Phobius"/>
    </source>
</evidence>
<dbReference type="GO" id="GO:0016020">
    <property type="term" value="C:membrane"/>
    <property type="evidence" value="ECO:0007669"/>
    <property type="project" value="UniProtKB-SubCell"/>
</dbReference>
<feature type="transmembrane region" description="Helical" evidence="5">
    <location>
        <begin position="206"/>
        <end position="224"/>
    </location>
</feature>
<evidence type="ECO:0000259" key="6">
    <source>
        <dbReference type="Pfam" id="PF04932"/>
    </source>
</evidence>
<sequence>MTAPSTALAPSGHLAARPTGGPLVLRWTMFLVVGFPAYLVLEPMGASGGVAQLLALVLLGFWLASAVFGRFSLWEFRHPARVGMMVWFLVSLLSYASLMAGMSGTSTVVERASADRWLLLLVAGIGLTLSVTQCLLTREDVRRAVGWMLAGASASGLVAALQFTTLTNPVDWIATFLPGFQDNGSGTPFQPRGSFTRVAGMTMHPIELGVVSSMLLPLSIWWGLFSTWSKAWRRWVPAAMLAICCVATVSRSAMLGLVVSAAVMIPYLPRTARRWALVAAPTFLIVLFVAIPGMVSTLFGTATAGSSDPSITARTDDYPLAWTLLVQQPVFGYGPGTWMPVNAMDIFDNEYLFTAVTMGVVGLAGLVIYLLVPALASMLAGRYAPDPELRLLAGSVAAAMFVALVSSAAFDSMSFNTFALLVPIFVGLAGTVWLLVLQHHNQTPGIERSTGDHSNPQEIRR</sequence>
<evidence type="ECO:0000313" key="8">
    <source>
        <dbReference type="Proteomes" id="UP000256727"/>
    </source>
</evidence>
<keyword evidence="2 5" id="KW-0812">Transmembrane</keyword>
<feature type="transmembrane region" description="Helical" evidence="5">
    <location>
        <begin position="53"/>
        <end position="73"/>
    </location>
</feature>
<keyword evidence="4 5" id="KW-0472">Membrane</keyword>
<feature type="transmembrane region" description="Helical" evidence="5">
    <location>
        <begin position="85"/>
        <end position="105"/>
    </location>
</feature>
<comment type="subcellular location">
    <subcellularLocation>
        <location evidence="1">Membrane</location>
        <topology evidence="1">Multi-pass membrane protein</topology>
    </subcellularLocation>
</comment>
<feature type="transmembrane region" description="Helical" evidence="5">
    <location>
        <begin position="275"/>
        <end position="299"/>
    </location>
</feature>
<feature type="transmembrane region" description="Helical" evidence="5">
    <location>
        <begin position="416"/>
        <end position="437"/>
    </location>
</feature>
<dbReference type="OrthoDB" id="5243524at2"/>
<evidence type="ECO:0000256" key="4">
    <source>
        <dbReference type="ARBA" id="ARBA00023136"/>
    </source>
</evidence>
<feature type="transmembrane region" description="Helical" evidence="5">
    <location>
        <begin position="236"/>
        <end position="263"/>
    </location>
</feature>
<dbReference type="PANTHER" id="PTHR37422:SF21">
    <property type="entry name" value="EXOQ-LIKE PROTEIN"/>
    <property type="match status" value="1"/>
</dbReference>
<evidence type="ECO:0000256" key="3">
    <source>
        <dbReference type="ARBA" id="ARBA00022989"/>
    </source>
</evidence>
<evidence type="ECO:0000256" key="1">
    <source>
        <dbReference type="ARBA" id="ARBA00004141"/>
    </source>
</evidence>
<feature type="transmembrane region" description="Helical" evidence="5">
    <location>
        <begin position="391"/>
        <end position="410"/>
    </location>
</feature>
<proteinExistence type="predicted"/>
<dbReference type="AlphaFoldDB" id="A0A3D9L7T3"/>
<dbReference type="EMBL" id="QREH01000001">
    <property type="protein sequence ID" value="REE02408.1"/>
    <property type="molecule type" value="Genomic_DNA"/>
</dbReference>
<feature type="transmembrane region" description="Helical" evidence="5">
    <location>
        <begin position="351"/>
        <end position="379"/>
    </location>
</feature>
<gene>
    <name evidence="7" type="ORF">C8E99_0177</name>
</gene>
<dbReference type="GO" id="GO:0016874">
    <property type="term" value="F:ligase activity"/>
    <property type="evidence" value="ECO:0007669"/>
    <property type="project" value="UniProtKB-KW"/>
</dbReference>
<dbReference type="PANTHER" id="PTHR37422">
    <property type="entry name" value="TEICHURONIC ACID BIOSYNTHESIS PROTEIN TUAE"/>
    <property type="match status" value="1"/>
</dbReference>
<comment type="caution">
    <text evidence="7">The sequence shown here is derived from an EMBL/GenBank/DDBJ whole genome shotgun (WGS) entry which is preliminary data.</text>
</comment>
<dbReference type="InterPro" id="IPR007016">
    <property type="entry name" value="O-antigen_ligase-rel_domated"/>
</dbReference>
<dbReference type="RefSeq" id="WP_115930686.1">
    <property type="nucleotide sequence ID" value="NZ_QREH01000001.1"/>
</dbReference>
<dbReference type="InterPro" id="IPR051533">
    <property type="entry name" value="WaaL-like"/>
</dbReference>
<keyword evidence="8" id="KW-1185">Reference proteome</keyword>
<reference evidence="7 8" key="1">
    <citation type="submission" date="2018-07" db="EMBL/GenBank/DDBJ databases">
        <title>Sequencing the genomes of 1000 actinobacteria strains.</title>
        <authorList>
            <person name="Klenk H.-P."/>
        </authorList>
    </citation>
    <scope>NUCLEOTIDE SEQUENCE [LARGE SCALE GENOMIC DNA]</scope>
    <source>
        <strain evidence="7 8">DSM 14442</strain>
    </source>
</reference>
<keyword evidence="3 5" id="KW-1133">Transmembrane helix</keyword>
<name>A0A3D9L7T3_9MICC</name>
<feature type="transmembrane region" description="Helical" evidence="5">
    <location>
        <begin position="23"/>
        <end position="41"/>
    </location>
</feature>
<organism evidence="7 8">
    <name type="scientific">Citricoccus muralis</name>
    <dbReference type="NCBI Taxonomy" id="169134"/>
    <lineage>
        <taxon>Bacteria</taxon>
        <taxon>Bacillati</taxon>
        <taxon>Actinomycetota</taxon>
        <taxon>Actinomycetes</taxon>
        <taxon>Micrococcales</taxon>
        <taxon>Micrococcaceae</taxon>
        <taxon>Citricoccus</taxon>
    </lineage>
</organism>
<evidence type="ECO:0000313" key="7">
    <source>
        <dbReference type="EMBL" id="REE02408.1"/>
    </source>
</evidence>